<gene>
    <name evidence="1" type="ORF">CEPIT_LOCUS42018</name>
</gene>
<dbReference type="EMBL" id="CAMAPF010001073">
    <property type="protein sequence ID" value="CAH9145181.1"/>
    <property type="molecule type" value="Genomic_DNA"/>
</dbReference>
<keyword evidence="2" id="KW-1185">Reference proteome</keyword>
<sequence length="129" mass="15422">MEKPDTNGKGWLYSGNQYWILNTIEVSCQSFASNWICMDQNILIRIFWIIILSLRSEYFDQFLLLQQKKLRRKTNLHYKFYIKVSCMVSSENRRYHIDIEDGHVKHNGYSATNVHHEGSVWTEMDCNTH</sequence>
<organism evidence="1 2">
    <name type="scientific">Cuscuta epithymum</name>
    <dbReference type="NCBI Taxonomy" id="186058"/>
    <lineage>
        <taxon>Eukaryota</taxon>
        <taxon>Viridiplantae</taxon>
        <taxon>Streptophyta</taxon>
        <taxon>Embryophyta</taxon>
        <taxon>Tracheophyta</taxon>
        <taxon>Spermatophyta</taxon>
        <taxon>Magnoliopsida</taxon>
        <taxon>eudicotyledons</taxon>
        <taxon>Gunneridae</taxon>
        <taxon>Pentapetalae</taxon>
        <taxon>asterids</taxon>
        <taxon>lamiids</taxon>
        <taxon>Solanales</taxon>
        <taxon>Convolvulaceae</taxon>
        <taxon>Cuscuteae</taxon>
        <taxon>Cuscuta</taxon>
        <taxon>Cuscuta subgen. Cuscuta</taxon>
    </lineage>
</organism>
<protein>
    <submittedName>
        <fullName evidence="1">Uncharacterized protein</fullName>
    </submittedName>
</protein>
<accession>A0AAV0GBI3</accession>
<name>A0AAV0GBI3_9ASTE</name>
<evidence type="ECO:0000313" key="1">
    <source>
        <dbReference type="EMBL" id="CAH9145181.1"/>
    </source>
</evidence>
<dbReference type="Proteomes" id="UP001152523">
    <property type="component" value="Unassembled WGS sequence"/>
</dbReference>
<dbReference type="AlphaFoldDB" id="A0AAV0GBI3"/>
<reference evidence="1" key="1">
    <citation type="submission" date="2022-07" db="EMBL/GenBank/DDBJ databases">
        <authorList>
            <person name="Macas J."/>
            <person name="Novak P."/>
            <person name="Neumann P."/>
        </authorList>
    </citation>
    <scope>NUCLEOTIDE SEQUENCE</scope>
</reference>
<comment type="caution">
    <text evidence="1">The sequence shown here is derived from an EMBL/GenBank/DDBJ whole genome shotgun (WGS) entry which is preliminary data.</text>
</comment>
<proteinExistence type="predicted"/>
<evidence type="ECO:0000313" key="2">
    <source>
        <dbReference type="Proteomes" id="UP001152523"/>
    </source>
</evidence>